<sequence length="233" mass="26238">MEDLQKSIEQNEEIEIDLGRLFRQLKKKMSFIIAVTVIAIIISLLVTKFLIPKKYESMARIYLKPNITESGTIDYNTLTANSKMVNNYVLMLQGNSLLEDVTEKLKLEDEALVKNSLSVSNEADSEIITVSARTKDAKMSKDIVNTTVNLFFESMKDKLDIKNMTILDAPQVNETPVSPSLKMNLLIGALLGIMVSCGFVTVQFLLDKRLHTKEDAESYLEIPVLAEIPFLED</sequence>
<dbReference type="EMBL" id="JQIF01000131">
    <property type="protein sequence ID" value="KGJ51283.1"/>
    <property type="molecule type" value="Genomic_DNA"/>
</dbReference>
<keyword evidence="5 7" id="KW-1133">Transmembrane helix</keyword>
<comment type="similarity">
    <text evidence="2">Belongs to the CpsC/CapA family.</text>
</comment>
<dbReference type="AlphaFoldDB" id="A0A099I328"/>
<keyword evidence="3" id="KW-1003">Cell membrane</keyword>
<dbReference type="InterPro" id="IPR032807">
    <property type="entry name" value="GNVR"/>
</dbReference>
<dbReference type="InterPro" id="IPR003856">
    <property type="entry name" value="LPS_length_determ_N"/>
</dbReference>
<evidence type="ECO:0000256" key="3">
    <source>
        <dbReference type="ARBA" id="ARBA00022475"/>
    </source>
</evidence>
<evidence type="ECO:0000256" key="1">
    <source>
        <dbReference type="ARBA" id="ARBA00004651"/>
    </source>
</evidence>
<dbReference type="Proteomes" id="UP000030008">
    <property type="component" value="Unassembled WGS sequence"/>
</dbReference>
<evidence type="ECO:0000256" key="5">
    <source>
        <dbReference type="ARBA" id="ARBA00022989"/>
    </source>
</evidence>
<dbReference type="InterPro" id="IPR050445">
    <property type="entry name" value="Bact_polysacc_biosynth/exp"/>
</dbReference>
<evidence type="ECO:0000259" key="8">
    <source>
        <dbReference type="Pfam" id="PF02706"/>
    </source>
</evidence>
<evidence type="ECO:0000256" key="2">
    <source>
        <dbReference type="ARBA" id="ARBA00006683"/>
    </source>
</evidence>
<gene>
    <name evidence="10" type="ORF">CIAN88_21680</name>
</gene>
<dbReference type="RefSeq" id="WP_044908199.1">
    <property type="nucleotide sequence ID" value="NZ_JQIF01000131.1"/>
</dbReference>
<dbReference type="PANTHER" id="PTHR32309:SF13">
    <property type="entry name" value="FERRIC ENTEROBACTIN TRANSPORT PROTEIN FEPE"/>
    <property type="match status" value="1"/>
</dbReference>
<feature type="transmembrane region" description="Helical" evidence="7">
    <location>
        <begin position="30"/>
        <end position="51"/>
    </location>
</feature>
<name>A0A099I328_CLOIN</name>
<proteinExistence type="inferred from homology"/>
<dbReference type="GO" id="GO:0004713">
    <property type="term" value="F:protein tyrosine kinase activity"/>
    <property type="evidence" value="ECO:0007669"/>
    <property type="project" value="TreeGrafter"/>
</dbReference>
<feature type="domain" description="Polysaccharide chain length determinant N-terminal" evidence="8">
    <location>
        <begin position="15"/>
        <end position="105"/>
    </location>
</feature>
<comment type="subcellular location">
    <subcellularLocation>
        <location evidence="1">Cell membrane</location>
        <topology evidence="1">Multi-pass membrane protein</topology>
    </subcellularLocation>
</comment>
<evidence type="ECO:0000313" key="10">
    <source>
        <dbReference type="EMBL" id="KGJ51283.1"/>
    </source>
</evidence>
<reference evidence="10 11" key="1">
    <citation type="submission" date="2014-08" db="EMBL/GenBank/DDBJ databases">
        <title>Clostridium innocuum, an unnegligible vancomycin-resistant pathogen causing extra-intestinal infections.</title>
        <authorList>
            <person name="Feng Y."/>
            <person name="Chiu C.-H."/>
        </authorList>
    </citation>
    <scope>NUCLEOTIDE SEQUENCE [LARGE SCALE GENOMIC DNA]</scope>
    <source>
        <strain evidence="10 11">AN88</strain>
    </source>
</reference>
<dbReference type="Pfam" id="PF02706">
    <property type="entry name" value="Wzz"/>
    <property type="match status" value="1"/>
</dbReference>
<organism evidence="10 11">
    <name type="scientific">Clostridium innocuum</name>
    <dbReference type="NCBI Taxonomy" id="1522"/>
    <lineage>
        <taxon>Bacteria</taxon>
        <taxon>Bacillati</taxon>
        <taxon>Bacillota</taxon>
        <taxon>Clostridia</taxon>
        <taxon>Eubacteriales</taxon>
        <taxon>Clostridiaceae</taxon>
        <taxon>Clostridium</taxon>
    </lineage>
</organism>
<evidence type="ECO:0000259" key="9">
    <source>
        <dbReference type="Pfam" id="PF13807"/>
    </source>
</evidence>
<feature type="transmembrane region" description="Helical" evidence="7">
    <location>
        <begin position="185"/>
        <end position="206"/>
    </location>
</feature>
<evidence type="ECO:0000313" key="11">
    <source>
        <dbReference type="Proteomes" id="UP000030008"/>
    </source>
</evidence>
<feature type="domain" description="Tyrosine-protein kinase G-rich" evidence="9">
    <location>
        <begin position="156"/>
        <end position="203"/>
    </location>
</feature>
<keyword evidence="4 7" id="KW-0812">Transmembrane</keyword>
<dbReference type="PANTHER" id="PTHR32309">
    <property type="entry name" value="TYROSINE-PROTEIN KINASE"/>
    <property type="match status" value="1"/>
</dbReference>
<dbReference type="Pfam" id="PF13807">
    <property type="entry name" value="GNVR"/>
    <property type="match status" value="1"/>
</dbReference>
<accession>A0A099I328</accession>
<evidence type="ECO:0000256" key="7">
    <source>
        <dbReference type="SAM" id="Phobius"/>
    </source>
</evidence>
<keyword evidence="6 7" id="KW-0472">Membrane</keyword>
<protein>
    <submittedName>
        <fullName evidence="10">Capsular biosynthesis protein</fullName>
    </submittedName>
</protein>
<dbReference type="GO" id="GO:0005886">
    <property type="term" value="C:plasma membrane"/>
    <property type="evidence" value="ECO:0007669"/>
    <property type="project" value="UniProtKB-SubCell"/>
</dbReference>
<evidence type="ECO:0000256" key="6">
    <source>
        <dbReference type="ARBA" id="ARBA00023136"/>
    </source>
</evidence>
<evidence type="ECO:0000256" key="4">
    <source>
        <dbReference type="ARBA" id="ARBA00022692"/>
    </source>
</evidence>
<comment type="caution">
    <text evidence="10">The sequence shown here is derived from an EMBL/GenBank/DDBJ whole genome shotgun (WGS) entry which is preliminary data.</text>
</comment>